<organism evidence="1 2">
    <name type="scientific">Saccharolobus shibatae</name>
    <dbReference type="NCBI Taxonomy" id="2286"/>
    <lineage>
        <taxon>Archaea</taxon>
        <taxon>Thermoproteota</taxon>
        <taxon>Thermoprotei</taxon>
        <taxon>Sulfolobales</taxon>
        <taxon>Sulfolobaceae</taxon>
        <taxon>Saccharolobus</taxon>
    </lineage>
</organism>
<accession>A0A8F5BWS2</accession>
<reference evidence="1" key="1">
    <citation type="journal article" date="2021" name="Environ. Microbiol.">
        <title>New insights into the diversity and evolution of the archaeal mobilome from three complete genomes of Saccharolobus shibatae.</title>
        <authorList>
            <person name="Medvedeva S."/>
            <person name="Brandt D."/>
            <person name="Cvirkaite-Krupovic V."/>
            <person name="Liu Y."/>
            <person name="Severinov K."/>
            <person name="Ishino S."/>
            <person name="Ishino Y."/>
            <person name="Prangishvili D."/>
            <person name="Kalinowski J."/>
            <person name="Krupovic M."/>
        </authorList>
    </citation>
    <scope>NUCLEOTIDE SEQUENCE</scope>
    <source>
        <strain evidence="1">BEU9</strain>
    </source>
</reference>
<dbReference type="GeneID" id="65560971"/>
<evidence type="ECO:0000313" key="1">
    <source>
        <dbReference type="EMBL" id="QXJ32901.1"/>
    </source>
</evidence>
<sequence>MKLDDIIKVAAEYPFKNLSENIELQDDMLNIEQLPQLLTIGGVKRVKWKYKAKILGPDLSTISTEGGENNEELIMRTPLNRTSIPWTFTRLDTNSLEKLVEYLAPCKEGTSLFNVSPWPRYHFKQNRTIELKEGEIGNGRNVEIENIKLVENHININTKFLNPQFFYINPYYIESGYNSIDNTFATSLELTETYSFVSNSLLDLKFELGKVSVETNGKILVSKTKNFAEAKLHKLLWDMTNEVIEINCSPQFPLSLYRIEPSAVIPLYIKFNEKSNILQMVLENFSDKPVIATLYVSARITKIIKPNNTITTEYDRVKIPIRRWGIVNLELEIKKLPDLLLKRKAI</sequence>
<name>A0A8F5BWS2_9CREN</name>
<proteinExistence type="predicted"/>
<dbReference type="Proteomes" id="UP000693941">
    <property type="component" value="Chromosome"/>
</dbReference>
<dbReference type="AlphaFoldDB" id="A0A8F5BWS2"/>
<dbReference type="RefSeq" id="WP_218260845.1">
    <property type="nucleotide sequence ID" value="NZ_CP077715.1"/>
</dbReference>
<protein>
    <submittedName>
        <fullName evidence="1">Uncharacterized protein</fullName>
    </submittedName>
</protein>
<gene>
    <name evidence="1" type="ORF">J5U21_02556</name>
</gene>
<dbReference type="EMBL" id="CP077715">
    <property type="protein sequence ID" value="QXJ32901.1"/>
    <property type="molecule type" value="Genomic_DNA"/>
</dbReference>
<evidence type="ECO:0000313" key="2">
    <source>
        <dbReference type="Proteomes" id="UP000693941"/>
    </source>
</evidence>